<reference evidence="2 3" key="1">
    <citation type="submission" date="2017-07" db="EMBL/GenBank/DDBJ databases">
        <title>Paenibacillus herberti R33 genome sequencing and assembly.</title>
        <authorList>
            <person name="Su W."/>
        </authorList>
    </citation>
    <scope>NUCLEOTIDE SEQUENCE [LARGE SCALE GENOMIC DNA]</scope>
    <source>
        <strain evidence="2 3">R33</strain>
    </source>
</reference>
<evidence type="ECO:0000256" key="1">
    <source>
        <dbReference type="SAM" id="Phobius"/>
    </source>
</evidence>
<feature type="transmembrane region" description="Helical" evidence="1">
    <location>
        <begin position="12"/>
        <end position="34"/>
    </location>
</feature>
<keyword evidence="1" id="KW-0812">Transmembrane</keyword>
<dbReference type="RefSeq" id="WP_089525217.1">
    <property type="nucleotide sequence ID" value="NZ_NMUQ01000002.1"/>
</dbReference>
<sequence>MSIKDVNSNRFHVSSLGITLVLFILLVVIVYTFYKDPFDQIDPESTEPGTLAVFGYVVENYTANSFILQSFSNKGIRRDLDNETIKAFPGRSRMYINDARYGETTAVYNAYSQTGDLLGRMSFRMEYHSGQPFQFTQISLPPGMSYTRIPGRNSGMWPAYLNLY</sequence>
<comment type="caution">
    <text evidence="2">The sequence shown here is derived from an EMBL/GenBank/DDBJ whole genome shotgun (WGS) entry which is preliminary data.</text>
</comment>
<name>A0A229NWT4_9BACL</name>
<dbReference type="EMBL" id="NMUQ01000002">
    <property type="protein sequence ID" value="OXM14393.1"/>
    <property type="molecule type" value="Genomic_DNA"/>
</dbReference>
<keyword evidence="3" id="KW-1185">Reference proteome</keyword>
<organism evidence="2 3">
    <name type="scientific">Paenibacillus herberti</name>
    <dbReference type="NCBI Taxonomy" id="1619309"/>
    <lineage>
        <taxon>Bacteria</taxon>
        <taxon>Bacillati</taxon>
        <taxon>Bacillota</taxon>
        <taxon>Bacilli</taxon>
        <taxon>Bacillales</taxon>
        <taxon>Paenibacillaceae</taxon>
        <taxon>Paenibacillus</taxon>
    </lineage>
</organism>
<evidence type="ECO:0000313" key="3">
    <source>
        <dbReference type="Proteomes" id="UP000215145"/>
    </source>
</evidence>
<dbReference type="AlphaFoldDB" id="A0A229NWT4"/>
<keyword evidence="1" id="KW-0472">Membrane</keyword>
<evidence type="ECO:0000313" key="2">
    <source>
        <dbReference type="EMBL" id="OXM14393.1"/>
    </source>
</evidence>
<proteinExistence type="predicted"/>
<keyword evidence="1" id="KW-1133">Transmembrane helix</keyword>
<gene>
    <name evidence="2" type="ORF">CGZ75_15720</name>
</gene>
<protein>
    <submittedName>
        <fullName evidence="2">Uncharacterized protein</fullName>
    </submittedName>
</protein>
<accession>A0A229NWT4</accession>
<dbReference type="Proteomes" id="UP000215145">
    <property type="component" value="Unassembled WGS sequence"/>
</dbReference>